<keyword evidence="1" id="KW-1133">Transmembrane helix</keyword>
<feature type="transmembrane region" description="Helical" evidence="1">
    <location>
        <begin position="134"/>
        <end position="154"/>
    </location>
</feature>
<dbReference type="AlphaFoldDB" id="A0A266LPF6"/>
<keyword evidence="1" id="KW-0472">Membrane</keyword>
<evidence type="ECO:0000313" key="3">
    <source>
        <dbReference type="Proteomes" id="UP000216113"/>
    </source>
</evidence>
<evidence type="ECO:0000313" key="2">
    <source>
        <dbReference type="EMBL" id="OZY39302.1"/>
    </source>
</evidence>
<name>A0A266LPF6_PSEFR</name>
<dbReference type="EMBL" id="NQKL01000032">
    <property type="protein sequence ID" value="OZY39302.1"/>
    <property type="molecule type" value="Genomic_DNA"/>
</dbReference>
<comment type="caution">
    <text evidence="2">The sequence shown here is derived from an EMBL/GenBank/DDBJ whole genome shotgun (WGS) entry which is preliminary data.</text>
</comment>
<organism evidence="2 3">
    <name type="scientific">Pseudomonas fragi</name>
    <dbReference type="NCBI Taxonomy" id="296"/>
    <lineage>
        <taxon>Bacteria</taxon>
        <taxon>Pseudomonadati</taxon>
        <taxon>Pseudomonadota</taxon>
        <taxon>Gammaproteobacteria</taxon>
        <taxon>Pseudomonadales</taxon>
        <taxon>Pseudomonadaceae</taxon>
        <taxon>Pseudomonas</taxon>
    </lineage>
</organism>
<gene>
    <name evidence="2" type="ORF">CJF43_23805</name>
</gene>
<evidence type="ECO:0000256" key="1">
    <source>
        <dbReference type="SAM" id="Phobius"/>
    </source>
</evidence>
<feature type="transmembrane region" description="Helical" evidence="1">
    <location>
        <begin position="99"/>
        <end position="122"/>
    </location>
</feature>
<reference evidence="2 3" key="1">
    <citation type="submission" date="2017-08" db="EMBL/GenBank/DDBJ databases">
        <title>Genomic and metabolic characterisation of spoilage-associated Pseudomonas species.</title>
        <authorList>
            <person name="Stanborough T."/>
            <person name="Fegan N."/>
            <person name="Powell S.M."/>
            <person name="Singh T."/>
            <person name="Tamplin M.L."/>
            <person name="Chandry P.S."/>
        </authorList>
    </citation>
    <scope>NUCLEOTIDE SEQUENCE [LARGE SCALE GENOMIC DNA]</scope>
    <source>
        <strain evidence="2 3">F1820</strain>
    </source>
</reference>
<dbReference type="Proteomes" id="UP000216113">
    <property type="component" value="Unassembled WGS sequence"/>
</dbReference>
<accession>A0A266LPF6</accession>
<sequence>MLSFFYKDCVVSNLQRVDHKGDVFSALIDGRKASRLVMDNRVFHYLIGPGKNIKNRVWFYDPSFKKGLVIAAIGSAADGQIAERNHSFNTLYKLAARPVIAGVLAWYSAWAVLVVPVLNLYGGNAHNGTNLLESVTVVIGCGTAALFVAHALWVRNRMNKLDRWRAGSTDIYTTELPPASAPSSNKPTTKAAAKAVTELVD</sequence>
<keyword evidence="1" id="KW-0812">Transmembrane</keyword>
<proteinExistence type="predicted"/>
<protein>
    <submittedName>
        <fullName evidence="2">Uncharacterized protein</fullName>
    </submittedName>
</protein>